<comment type="caution">
    <text evidence="1">The sequence shown here is derived from an EMBL/GenBank/DDBJ whole genome shotgun (WGS) entry which is preliminary data.</text>
</comment>
<proteinExistence type="predicted"/>
<name>A0ABP4IEN7_9PSEU</name>
<accession>A0ABP4IEN7</accession>
<reference evidence="2" key="1">
    <citation type="journal article" date="2019" name="Int. J. Syst. Evol. Microbiol.">
        <title>The Global Catalogue of Microorganisms (GCM) 10K type strain sequencing project: providing services to taxonomists for standard genome sequencing and annotation.</title>
        <authorList>
            <consortium name="The Broad Institute Genomics Platform"/>
            <consortium name="The Broad Institute Genome Sequencing Center for Infectious Disease"/>
            <person name="Wu L."/>
            <person name="Ma J."/>
        </authorList>
    </citation>
    <scope>NUCLEOTIDE SEQUENCE [LARGE SCALE GENOMIC DNA]</scope>
    <source>
        <strain evidence="2">JCM 11896</strain>
    </source>
</reference>
<dbReference type="Proteomes" id="UP001501414">
    <property type="component" value="Unassembled WGS sequence"/>
</dbReference>
<sequence length="94" mass="10115">MLARLAPPAAHRPFPLRADGPAERWILGLFVAWRDLQADGGGSISGADLVGHLDEMFTAIGLDDATSLLGLAAQCPHQPRCRHSHDHDTAVEQQ</sequence>
<organism evidence="1 2">
    <name type="scientific">Pseudonocardia kongjuensis</name>
    <dbReference type="NCBI Taxonomy" id="102227"/>
    <lineage>
        <taxon>Bacteria</taxon>
        <taxon>Bacillati</taxon>
        <taxon>Actinomycetota</taxon>
        <taxon>Actinomycetes</taxon>
        <taxon>Pseudonocardiales</taxon>
        <taxon>Pseudonocardiaceae</taxon>
        <taxon>Pseudonocardia</taxon>
    </lineage>
</organism>
<keyword evidence="2" id="KW-1185">Reference proteome</keyword>
<protein>
    <recommendedName>
        <fullName evidence="3">EF-hand domain-containing protein</fullName>
    </recommendedName>
</protein>
<gene>
    <name evidence="1" type="ORF">GCM10009613_26020</name>
</gene>
<evidence type="ECO:0000313" key="2">
    <source>
        <dbReference type="Proteomes" id="UP001501414"/>
    </source>
</evidence>
<evidence type="ECO:0008006" key="3">
    <source>
        <dbReference type="Google" id="ProtNLM"/>
    </source>
</evidence>
<evidence type="ECO:0000313" key="1">
    <source>
        <dbReference type="EMBL" id="GAA1388538.1"/>
    </source>
</evidence>
<dbReference type="EMBL" id="BAAAJK010000008">
    <property type="protein sequence ID" value="GAA1388538.1"/>
    <property type="molecule type" value="Genomic_DNA"/>
</dbReference>